<dbReference type="SUPFAM" id="SSF55874">
    <property type="entry name" value="ATPase domain of HSP90 chaperone/DNA topoisomerase II/histidine kinase"/>
    <property type="match status" value="1"/>
</dbReference>
<accession>A0ABP4TWP8</accession>
<comment type="caution">
    <text evidence="3">The sequence shown here is derived from an EMBL/GenBank/DDBJ whole genome shotgun (WGS) entry which is preliminary data.</text>
</comment>
<keyword evidence="1" id="KW-0418">Kinase</keyword>
<dbReference type="CDD" id="cd16936">
    <property type="entry name" value="HATPase_RsbW-like"/>
    <property type="match status" value="1"/>
</dbReference>
<evidence type="ECO:0000259" key="2">
    <source>
        <dbReference type="Pfam" id="PF13581"/>
    </source>
</evidence>
<keyword evidence="4" id="KW-1185">Reference proteome</keyword>
<dbReference type="PANTHER" id="PTHR35526:SF3">
    <property type="entry name" value="ANTI-SIGMA-F FACTOR RSBW"/>
    <property type="match status" value="1"/>
</dbReference>
<evidence type="ECO:0000256" key="1">
    <source>
        <dbReference type="ARBA" id="ARBA00022527"/>
    </source>
</evidence>
<dbReference type="InterPro" id="IPR003594">
    <property type="entry name" value="HATPase_dom"/>
</dbReference>
<dbReference type="Proteomes" id="UP001500064">
    <property type="component" value="Unassembled WGS sequence"/>
</dbReference>
<feature type="domain" description="Histidine kinase/HSP90-like ATPase" evidence="2">
    <location>
        <begin position="16"/>
        <end position="126"/>
    </location>
</feature>
<keyword evidence="1" id="KW-0808">Transferase</keyword>
<keyword evidence="1" id="KW-0723">Serine/threonine-protein kinase</keyword>
<dbReference type="Gene3D" id="3.30.565.10">
    <property type="entry name" value="Histidine kinase-like ATPase, C-terminal domain"/>
    <property type="match status" value="1"/>
</dbReference>
<protein>
    <recommendedName>
        <fullName evidence="2">Histidine kinase/HSP90-like ATPase domain-containing protein</fullName>
    </recommendedName>
</protein>
<reference evidence="4" key="1">
    <citation type="journal article" date="2019" name="Int. J. Syst. Evol. Microbiol.">
        <title>The Global Catalogue of Microorganisms (GCM) 10K type strain sequencing project: providing services to taxonomists for standard genome sequencing and annotation.</title>
        <authorList>
            <consortium name="The Broad Institute Genomics Platform"/>
            <consortium name="The Broad Institute Genome Sequencing Center for Infectious Disease"/>
            <person name="Wu L."/>
            <person name="Ma J."/>
        </authorList>
    </citation>
    <scope>NUCLEOTIDE SEQUENCE [LARGE SCALE GENOMIC DNA]</scope>
    <source>
        <strain evidence="4">JCM 13929</strain>
    </source>
</reference>
<evidence type="ECO:0000313" key="4">
    <source>
        <dbReference type="Proteomes" id="UP001500064"/>
    </source>
</evidence>
<dbReference type="InterPro" id="IPR036890">
    <property type="entry name" value="HATPase_C_sf"/>
</dbReference>
<dbReference type="EMBL" id="BAAAMU010000207">
    <property type="protein sequence ID" value="GAA1695000.1"/>
    <property type="molecule type" value="Genomic_DNA"/>
</dbReference>
<organism evidence="3 4">
    <name type="scientific">Nonomuraea maheshkhaliensis</name>
    <dbReference type="NCBI Taxonomy" id="419590"/>
    <lineage>
        <taxon>Bacteria</taxon>
        <taxon>Bacillati</taxon>
        <taxon>Actinomycetota</taxon>
        <taxon>Actinomycetes</taxon>
        <taxon>Streptosporangiales</taxon>
        <taxon>Streptosporangiaceae</taxon>
        <taxon>Nonomuraea</taxon>
    </lineage>
</organism>
<sequence length="142" mass="15324">MDAVLLFARHFDERCLASTRDAFHHGASEQGLAGERLTDFLMAVNECVINALAHGGGQGSLRLWRENDGLLCEVEDTGAGIPARTLAEGSLPPPGAPGGRGIWLMRRLADEVGFVTSPQGTIVRLRMRVEPARRPAIGPRNK</sequence>
<dbReference type="Pfam" id="PF13581">
    <property type="entry name" value="HATPase_c_2"/>
    <property type="match status" value="1"/>
</dbReference>
<evidence type="ECO:0000313" key="3">
    <source>
        <dbReference type="EMBL" id="GAA1695000.1"/>
    </source>
</evidence>
<dbReference type="PANTHER" id="PTHR35526">
    <property type="entry name" value="ANTI-SIGMA-F FACTOR RSBW-RELATED"/>
    <property type="match status" value="1"/>
</dbReference>
<name>A0ABP4TWP8_9ACTN</name>
<gene>
    <name evidence="3" type="ORF">GCM10009733_108330</name>
</gene>
<proteinExistence type="predicted"/>
<dbReference type="RefSeq" id="WP_346115159.1">
    <property type="nucleotide sequence ID" value="NZ_BAAAMU010000207.1"/>
</dbReference>
<dbReference type="InterPro" id="IPR050267">
    <property type="entry name" value="Anti-sigma-factor_SerPK"/>
</dbReference>